<dbReference type="GO" id="GO:0000976">
    <property type="term" value="F:transcription cis-regulatory region binding"/>
    <property type="evidence" value="ECO:0007669"/>
    <property type="project" value="TreeGrafter"/>
</dbReference>
<feature type="compositionally biased region" description="Low complexity" evidence="7">
    <location>
        <begin position="147"/>
        <end position="159"/>
    </location>
</feature>
<dbReference type="PANTHER" id="PTHR31241:SF24">
    <property type="entry name" value="ETHYLENE-RESPONSIVE TRANSCRIPTION FACTOR ABI4"/>
    <property type="match status" value="1"/>
</dbReference>
<evidence type="ECO:0000313" key="10">
    <source>
        <dbReference type="Proteomes" id="UP001165190"/>
    </source>
</evidence>
<dbReference type="EMBL" id="BSYR01000017">
    <property type="protein sequence ID" value="GMI80890.1"/>
    <property type="molecule type" value="Genomic_DNA"/>
</dbReference>
<dbReference type="CDD" id="cd00018">
    <property type="entry name" value="AP2"/>
    <property type="match status" value="1"/>
</dbReference>
<evidence type="ECO:0000256" key="4">
    <source>
        <dbReference type="ARBA" id="ARBA00023163"/>
    </source>
</evidence>
<dbReference type="PANTHER" id="PTHR31241">
    <property type="entry name" value="DEHYDRATION-RESPONSIVE ELEMENT-BINDING PROTEIN 2C"/>
    <property type="match status" value="1"/>
</dbReference>
<gene>
    <name evidence="9" type="ORF">HRI_001758300</name>
</gene>
<feature type="compositionally biased region" description="Low complexity" evidence="7">
    <location>
        <begin position="116"/>
        <end position="136"/>
    </location>
</feature>
<dbReference type="AlphaFoldDB" id="A0A9W7HS03"/>
<dbReference type="SMART" id="SM00380">
    <property type="entry name" value="AP2"/>
    <property type="match status" value="1"/>
</dbReference>
<dbReference type="Pfam" id="PF00847">
    <property type="entry name" value="AP2"/>
    <property type="match status" value="1"/>
</dbReference>
<dbReference type="FunFam" id="3.30.730.10:FF:000001">
    <property type="entry name" value="Ethylene-responsive transcription factor 2"/>
    <property type="match status" value="1"/>
</dbReference>
<dbReference type="GO" id="GO:0006950">
    <property type="term" value="P:response to stress"/>
    <property type="evidence" value="ECO:0007669"/>
    <property type="project" value="TreeGrafter"/>
</dbReference>
<organism evidence="9 10">
    <name type="scientific">Hibiscus trionum</name>
    <name type="common">Flower of an hour</name>
    <dbReference type="NCBI Taxonomy" id="183268"/>
    <lineage>
        <taxon>Eukaryota</taxon>
        <taxon>Viridiplantae</taxon>
        <taxon>Streptophyta</taxon>
        <taxon>Embryophyta</taxon>
        <taxon>Tracheophyta</taxon>
        <taxon>Spermatophyta</taxon>
        <taxon>Magnoliopsida</taxon>
        <taxon>eudicotyledons</taxon>
        <taxon>Gunneridae</taxon>
        <taxon>Pentapetalae</taxon>
        <taxon>rosids</taxon>
        <taxon>malvids</taxon>
        <taxon>Malvales</taxon>
        <taxon>Malvaceae</taxon>
        <taxon>Malvoideae</taxon>
        <taxon>Hibiscus</taxon>
    </lineage>
</organism>
<evidence type="ECO:0000256" key="7">
    <source>
        <dbReference type="SAM" id="MobiDB-lite"/>
    </source>
</evidence>
<evidence type="ECO:0000256" key="2">
    <source>
        <dbReference type="ARBA" id="ARBA00023015"/>
    </source>
</evidence>
<sequence>MDQSSLSHLPQDTIATAKTTTTTISDDHHSKSSDSENIKSTTRKCKGKGGPDNNKFRYRGVRQRSWGKWVAEIREPRKRTRKWLGTFASAEDAARAYDRAAIILYGSKAQLNLQPSLSSSSSSSSSSRGSSSSSSSTQTLRPLLPRPSGFSFSYSNPSSHQASAMAPSRFMPYGVYPHSLVYPSMVQNPQQGFHMVQEIEPSVVVNPSDPTGTTSYTTNPQPHPQQLQHHDHHQHGSLYEDVNSLVGSVGSSLSLSGHTSVAPVGPDPGLTVGPGSPSIWPLTNDIDEYPPPFIWDYMDPNFILDF</sequence>
<evidence type="ECO:0000259" key="8">
    <source>
        <dbReference type="PROSITE" id="PS51032"/>
    </source>
</evidence>
<dbReference type="PRINTS" id="PR00367">
    <property type="entry name" value="ETHRSPELEMNT"/>
</dbReference>
<reference evidence="9" key="1">
    <citation type="submission" date="2023-05" db="EMBL/GenBank/DDBJ databases">
        <title>Genome and transcriptome analyses reveal genes involved in the formation of fine ridges on petal epidermal cells in Hibiscus trionum.</title>
        <authorList>
            <person name="Koshimizu S."/>
            <person name="Masuda S."/>
            <person name="Ishii T."/>
            <person name="Shirasu K."/>
            <person name="Hoshino A."/>
            <person name="Arita M."/>
        </authorList>
    </citation>
    <scope>NUCLEOTIDE SEQUENCE</scope>
    <source>
        <strain evidence="9">Hamamatsu line</strain>
    </source>
</reference>
<feature type="compositionally biased region" description="Polar residues" evidence="7">
    <location>
        <begin position="1"/>
        <end position="10"/>
    </location>
</feature>
<evidence type="ECO:0000256" key="1">
    <source>
        <dbReference type="ARBA" id="ARBA00004123"/>
    </source>
</evidence>
<feature type="region of interest" description="Disordered" evidence="7">
    <location>
        <begin position="207"/>
        <end position="232"/>
    </location>
</feature>
<feature type="region of interest" description="Disordered" evidence="7">
    <location>
        <begin position="1"/>
        <end position="58"/>
    </location>
</feature>
<feature type="domain" description="AP2/ERF" evidence="8">
    <location>
        <begin position="57"/>
        <end position="114"/>
    </location>
</feature>
<keyword evidence="4" id="KW-0804">Transcription</keyword>
<dbReference type="Proteomes" id="UP001165190">
    <property type="component" value="Unassembled WGS sequence"/>
</dbReference>
<dbReference type="Gene3D" id="3.30.730.10">
    <property type="entry name" value="AP2/ERF domain"/>
    <property type="match status" value="1"/>
</dbReference>
<evidence type="ECO:0000313" key="9">
    <source>
        <dbReference type="EMBL" id="GMI80890.1"/>
    </source>
</evidence>
<keyword evidence="2" id="KW-0805">Transcription regulation</keyword>
<accession>A0A9W7HS03</accession>
<dbReference type="GO" id="GO:0003700">
    <property type="term" value="F:DNA-binding transcription factor activity"/>
    <property type="evidence" value="ECO:0007669"/>
    <property type="project" value="InterPro"/>
</dbReference>
<comment type="subcellular location">
    <subcellularLocation>
        <location evidence="1">Nucleus</location>
    </subcellularLocation>
</comment>
<dbReference type="InterPro" id="IPR036955">
    <property type="entry name" value="AP2/ERF_dom_sf"/>
</dbReference>
<dbReference type="GO" id="GO:0005634">
    <property type="term" value="C:nucleus"/>
    <property type="evidence" value="ECO:0007669"/>
    <property type="project" value="UniProtKB-SubCell"/>
</dbReference>
<dbReference type="InterPro" id="IPR001471">
    <property type="entry name" value="AP2/ERF_dom"/>
</dbReference>
<comment type="caution">
    <text evidence="9">The sequence shown here is derived from an EMBL/GenBank/DDBJ whole genome shotgun (WGS) entry which is preliminary data.</text>
</comment>
<dbReference type="PROSITE" id="PS51032">
    <property type="entry name" value="AP2_ERF"/>
    <property type="match status" value="1"/>
</dbReference>
<evidence type="ECO:0000256" key="6">
    <source>
        <dbReference type="ARBA" id="ARBA00024343"/>
    </source>
</evidence>
<feature type="compositionally biased region" description="Polar residues" evidence="7">
    <location>
        <begin position="208"/>
        <end position="219"/>
    </location>
</feature>
<dbReference type="GO" id="GO:0045893">
    <property type="term" value="P:positive regulation of DNA-templated transcription"/>
    <property type="evidence" value="ECO:0007669"/>
    <property type="project" value="TreeGrafter"/>
</dbReference>
<keyword evidence="5" id="KW-0539">Nucleus</keyword>
<proteinExistence type="inferred from homology"/>
<name>A0A9W7HS03_HIBTR</name>
<protein>
    <submittedName>
        <fullName evidence="9">ABA INSENSITIVE 4, IMPAIRED SUCROSE INDUCTION 3, GLUCOSE INSENSITIVE 6, SUGAR-INSENSITIVE 5</fullName>
    </submittedName>
</protein>
<dbReference type="InterPro" id="IPR016177">
    <property type="entry name" value="DNA-bd_dom_sf"/>
</dbReference>
<feature type="compositionally biased region" description="Basic and acidic residues" evidence="7">
    <location>
        <begin position="25"/>
        <end position="37"/>
    </location>
</feature>
<feature type="compositionally biased region" description="Low complexity" evidence="7">
    <location>
        <begin position="12"/>
        <end position="24"/>
    </location>
</feature>
<comment type="similarity">
    <text evidence="6">Belongs to the AP2/ERF transcription factor family. ERF subfamily.</text>
</comment>
<evidence type="ECO:0000256" key="3">
    <source>
        <dbReference type="ARBA" id="ARBA00023125"/>
    </source>
</evidence>
<dbReference type="OrthoDB" id="1938645at2759"/>
<keyword evidence="3" id="KW-0238">DNA-binding</keyword>
<feature type="region of interest" description="Disordered" evidence="7">
    <location>
        <begin position="114"/>
        <end position="164"/>
    </location>
</feature>
<evidence type="ECO:0000256" key="5">
    <source>
        <dbReference type="ARBA" id="ARBA00023242"/>
    </source>
</evidence>
<dbReference type="SUPFAM" id="SSF54171">
    <property type="entry name" value="DNA-binding domain"/>
    <property type="match status" value="1"/>
</dbReference>
<keyword evidence="10" id="KW-1185">Reference proteome</keyword>